<organism evidence="1">
    <name type="scientific">Fagus sylvatica</name>
    <name type="common">Beechnut</name>
    <dbReference type="NCBI Taxonomy" id="28930"/>
    <lineage>
        <taxon>Eukaryota</taxon>
        <taxon>Viridiplantae</taxon>
        <taxon>Streptophyta</taxon>
        <taxon>Embryophyta</taxon>
        <taxon>Tracheophyta</taxon>
        <taxon>Spermatophyta</taxon>
        <taxon>Magnoliopsida</taxon>
        <taxon>eudicotyledons</taxon>
        <taxon>Gunneridae</taxon>
        <taxon>Pentapetalae</taxon>
        <taxon>rosids</taxon>
        <taxon>fabids</taxon>
        <taxon>Fagales</taxon>
        <taxon>Fagaceae</taxon>
        <taxon>Fagus</taxon>
    </lineage>
</organism>
<protein>
    <submittedName>
        <fullName evidence="1">Uncharacterized protein</fullName>
    </submittedName>
</protein>
<name>A0A2N9H1X7_FAGSY</name>
<reference evidence="1" key="1">
    <citation type="submission" date="2018-02" db="EMBL/GenBank/DDBJ databases">
        <authorList>
            <person name="Cohen D.B."/>
            <person name="Kent A.D."/>
        </authorList>
    </citation>
    <scope>NUCLEOTIDE SEQUENCE</scope>
</reference>
<evidence type="ECO:0000313" key="1">
    <source>
        <dbReference type="EMBL" id="SPD05564.1"/>
    </source>
</evidence>
<accession>A0A2N9H1X7</accession>
<sequence>MEVICWRLWVARAPNRLINKTFFGVDVWWAWGFLPVRVSSDYPTLGLDYSKLFLLKSPYHTRIEWQIRFDFASKPTAVPIGCCGCS</sequence>
<dbReference type="AlphaFoldDB" id="A0A2N9H1X7"/>
<proteinExistence type="predicted"/>
<dbReference type="EMBL" id="OIVN01002671">
    <property type="protein sequence ID" value="SPD05564.1"/>
    <property type="molecule type" value="Genomic_DNA"/>
</dbReference>
<gene>
    <name evidence="1" type="ORF">FSB_LOCUS33446</name>
</gene>